<gene>
    <name evidence="1" type="ORF">VVR64_00175</name>
</gene>
<protein>
    <recommendedName>
        <fullName evidence="3">GNAT family N-acetyltransferase</fullName>
    </recommendedName>
</protein>
<evidence type="ECO:0000313" key="1">
    <source>
        <dbReference type="EMBL" id="MEX3527491.1"/>
    </source>
</evidence>
<keyword evidence="2" id="KW-1185">Reference proteome</keyword>
<dbReference type="InterPro" id="IPR016181">
    <property type="entry name" value="Acyl_CoA_acyltransferase"/>
</dbReference>
<dbReference type="RefSeq" id="WP_368521769.1">
    <property type="nucleotide sequence ID" value="NZ_JAYWMA010000001.1"/>
</dbReference>
<evidence type="ECO:0008006" key="3">
    <source>
        <dbReference type="Google" id="ProtNLM"/>
    </source>
</evidence>
<reference evidence="1 2" key="1">
    <citation type="journal article" date="2024" name="Fungal Genet. Biol.">
        <title>The porcine skin microbiome exhibits broad fungal antagonism.</title>
        <authorList>
            <person name="De La Cruz K.F."/>
            <person name="Townsend E.C."/>
            <person name="Alex Cheong J.Z."/>
            <person name="Salamzade R."/>
            <person name="Liu A."/>
            <person name="Sandstrom S."/>
            <person name="Davila E."/>
            <person name="Huang L."/>
            <person name="Xu K.H."/>
            <person name="Wu S.Y."/>
            <person name="Meudt J.J."/>
            <person name="Shanmuganayagam D."/>
            <person name="Gibson A.L.F."/>
            <person name="Kalan L.R."/>
        </authorList>
    </citation>
    <scope>NUCLEOTIDE SEQUENCE [LARGE SCALE GENOMIC DNA]</scope>
    <source>
        <strain evidence="1 2">LK2569</strain>
    </source>
</reference>
<dbReference type="Proteomes" id="UP001558353">
    <property type="component" value="Unassembled WGS sequence"/>
</dbReference>
<organism evidence="1 2">
    <name type="scientific">Corynebacterium xerosis</name>
    <dbReference type="NCBI Taxonomy" id="1725"/>
    <lineage>
        <taxon>Bacteria</taxon>
        <taxon>Bacillati</taxon>
        <taxon>Actinomycetota</taxon>
        <taxon>Actinomycetes</taxon>
        <taxon>Mycobacteriales</taxon>
        <taxon>Corynebacteriaceae</taxon>
        <taxon>Corynebacterium</taxon>
    </lineage>
</organism>
<dbReference type="Gene3D" id="3.40.630.30">
    <property type="match status" value="1"/>
</dbReference>
<dbReference type="SUPFAM" id="SSF55729">
    <property type="entry name" value="Acyl-CoA N-acyltransferases (Nat)"/>
    <property type="match status" value="1"/>
</dbReference>
<evidence type="ECO:0000313" key="2">
    <source>
        <dbReference type="Proteomes" id="UP001558353"/>
    </source>
</evidence>
<sequence length="254" mass="27928">MVVLDAVWPHFLDYCREEERTSITFWEQSRQDSPTIDAASGDGAVESTPVTEWLTAKGFVLDQVEIASTLDVAAAAEARPSGEDVGVAKQGRYRLRTWAGPTPPELIDGMARLRARMNVEAPHGNRPIEEEKWDADRIRREEAETVAAGRIGLWAVALDGSDEPVAYTYLQCPGGRPEVAFQMDTFVRRADRGHGLGMAVKAANLRQLRSSRPDVARLHTWNAGENRWMLAINRELGFAPTSALGAWEAATAGS</sequence>
<accession>A0ABV3UQ31</accession>
<proteinExistence type="predicted"/>
<dbReference type="EMBL" id="JAYWMA010000001">
    <property type="protein sequence ID" value="MEX3527491.1"/>
    <property type="molecule type" value="Genomic_DNA"/>
</dbReference>
<comment type="caution">
    <text evidence="1">The sequence shown here is derived from an EMBL/GenBank/DDBJ whole genome shotgun (WGS) entry which is preliminary data.</text>
</comment>
<name>A0ABV3UQ31_9CORY</name>